<keyword evidence="4" id="KW-0472">Membrane</keyword>
<evidence type="ECO:0000256" key="2">
    <source>
        <dbReference type="ARBA" id="ARBA00023326"/>
    </source>
</evidence>
<proteinExistence type="predicted"/>
<accession>A0ABP6AT76</accession>
<evidence type="ECO:0000256" key="4">
    <source>
        <dbReference type="SAM" id="Phobius"/>
    </source>
</evidence>
<dbReference type="EMBL" id="BAAARY010000008">
    <property type="protein sequence ID" value="GAA2522981.1"/>
    <property type="molecule type" value="Genomic_DNA"/>
</dbReference>
<dbReference type="Proteomes" id="UP001499978">
    <property type="component" value="Unassembled WGS sequence"/>
</dbReference>
<comment type="caution">
    <text evidence="6">The sequence shown here is derived from an EMBL/GenBank/DDBJ whole genome shotgun (WGS) entry which is preliminary data.</text>
</comment>
<dbReference type="SUPFAM" id="SSF48452">
    <property type="entry name" value="TPR-like"/>
    <property type="match status" value="1"/>
</dbReference>
<feature type="region of interest" description="Disordered" evidence="3">
    <location>
        <begin position="261"/>
        <end position="286"/>
    </location>
</feature>
<evidence type="ECO:0000256" key="3">
    <source>
        <dbReference type="SAM" id="MobiDB-lite"/>
    </source>
</evidence>
<dbReference type="Gene3D" id="1.25.40.10">
    <property type="entry name" value="Tetratricopeptide repeat domain"/>
    <property type="match status" value="1"/>
</dbReference>
<dbReference type="CDD" id="cd00063">
    <property type="entry name" value="FN3"/>
    <property type="match status" value="1"/>
</dbReference>
<sequence length="372" mass="37842">MSDPTPAKLAAADAHARRLIAGNRFGEAIALLDAAFESGTAELGPEHPGVLAVAARLAEAHRGAGDPMGARRVLEDAIGSAQRALGDEHPMLLTMTYELGLVAQELGNRHEAKRSFGLVARFGPAALGAHHPAVLDAISRHGGYGTTPQALPAAGRPTAGGGSSELAVPSREPLARPEPGLPDRGRPAEDQLAPVQLDLVQPGQYQPSQAQVNAPREDVGRAARTARAGVVIGSAAVVAAVTAVMLAGVALVRGVTPAPTTAGLASQGSQGSPAGQGNVVPTGEPPTDVTVRRADGVIVVTWSDPSDGQATYVVTGGGAEEELRLLAQLPAGAPARYTAAGFNPDRDYCFQVAAIYSTTRFGVASPVCTSDS</sequence>
<dbReference type="RefSeq" id="WP_344171825.1">
    <property type="nucleotide sequence ID" value="NZ_BAAARY010000008.1"/>
</dbReference>
<evidence type="ECO:0000313" key="7">
    <source>
        <dbReference type="Proteomes" id="UP001499978"/>
    </source>
</evidence>
<evidence type="ECO:0000256" key="1">
    <source>
        <dbReference type="ARBA" id="ARBA00023295"/>
    </source>
</evidence>
<evidence type="ECO:0000259" key="5">
    <source>
        <dbReference type="PROSITE" id="PS50853"/>
    </source>
</evidence>
<dbReference type="InterPro" id="IPR036116">
    <property type="entry name" value="FN3_sf"/>
</dbReference>
<keyword evidence="1" id="KW-0378">Hydrolase</keyword>
<gene>
    <name evidence="6" type="ORF">GCM10010201_21480</name>
</gene>
<keyword evidence="7" id="KW-1185">Reference proteome</keyword>
<keyword evidence="4" id="KW-0812">Transmembrane</keyword>
<dbReference type="PROSITE" id="PS50853">
    <property type="entry name" value="FN3"/>
    <property type="match status" value="1"/>
</dbReference>
<organism evidence="6 7">
    <name type="scientific">Pilimelia columellifera subsp. columellifera</name>
    <dbReference type="NCBI Taxonomy" id="706583"/>
    <lineage>
        <taxon>Bacteria</taxon>
        <taxon>Bacillati</taxon>
        <taxon>Actinomycetota</taxon>
        <taxon>Actinomycetes</taxon>
        <taxon>Micromonosporales</taxon>
        <taxon>Micromonosporaceae</taxon>
        <taxon>Pilimelia</taxon>
    </lineage>
</organism>
<dbReference type="InterPro" id="IPR013783">
    <property type="entry name" value="Ig-like_fold"/>
</dbReference>
<dbReference type="InterPro" id="IPR003961">
    <property type="entry name" value="FN3_dom"/>
</dbReference>
<protein>
    <recommendedName>
        <fullName evidence="5">Fibronectin type-III domain-containing protein</fullName>
    </recommendedName>
</protein>
<keyword evidence="1" id="KW-0326">Glycosidase</keyword>
<keyword evidence="4" id="KW-1133">Transmembrane helix</keyword>
<feature type="region of interest" description="Disordered" evidence="3">
    <location>
        <begin position="146"/>
        <end position="188"/>
    </location>
</feature>
<dbReference type="Gene3D" id="2.60.40.10">
    <property type="entry name" value="Immunoglobulins"/>
    <property type="match status" value="1"/>
</dbReference>
<dbReference type="InterPro" id="IPR011990">
    <property type="entry name" value="TPR-like_helical_dom_sf"/>
</dbReference>
<evidence type="ECO:0000313" key="6">
    <source>
        <dbReference type="EMBL" id="GAA2522981.1"/>
    </source>
</evidence>
<dbReference type="SUPFAM" id="SSF49265">
    <property type="entry name" value="Fibronectin type III"/>
    <property type="match status" value="1"/>
</dbReference>
<dbReference type="Pfam" id="PF13374">
    <property type="entry name" value="TPR_10"/>
    <property type="match status" value="1"/>
</dbReference>
<feature type="compositionally biased region" description="Low complexity" evidence="3">
    <location>
        <begin position="262"/>
        <end position="277"/>
    </location>
</feature>
<reference evidence="7" key="1">
    <citation type="journal article" date="2019" name="Int. J. Syst. Evol. Microbiol.">
        <title>The Global Catalogue of Microorganisms (GCM) 10K type strain sequencing project: providing services to taxonomists for standard genome sequencing and annotation.</title>
        <authorList>
            <consortium name="The Broad Institute Genomics Platform"/>
            <consortium name="The Broad Institute Genome Sequencing Center for Infectious Disease"/>
            <person name="Wu L."/>
            <person name="Ma J."/>
        </authorList>
    </citation>
    <scope>NUCLEOTIDE SEQUENCE [LARGE SCALE GENOMIC DNA]</scope>
    <source>
        <strain evidence="7">JCM 3367</strain>
    </source>
</reference>
<name>A0ABP6AT76_9ACTN</name>
<feature type="domain" description="Fibronectin type-III" evidence="5">
    <location>
        <begin position="285"/>
        <end position="372"/>
    </location>
</feature>
<keyword evidence="2" id="KW-0624">Polysaccharide degradation</keyword>
<feature type="transmembrane region" description="Helical" evidence="4">
    <location>
        <begin position="230"/>
        <end position="252"/>
    </location>
</feature>
<keyword evidence="2" id="KW-0119">Carbohydrate metabolism</keyword>